<dbReference type="PANTHER" id="PTHR31973">
    <property type="entry name" value="POLYPROTEIN, PUTATIVE-RELATED"/>
    <property type="match status" value="1"/>
</dbReference>
<dbReference type="AlphaFoldDB" id="A0A834GQ94"/>
<dbReference type="Pfam" id="PF10551">
    <property type="entry name" value="MULE"/>
    <property type="match status" value="1"/>
</dbReference>
<proteinExistence type="predicted"/>
<sequence>MAGRHDEDMAGDPWVCSSRVLYKCMWVKFFNRYEIYVLISLLESPIKVSCRGMGSALYFDINVHFDGKVSRIKNIEPHKYGYMDLLDDVSSRSFNHLPSDRGFTIKMYGCKPGTNERMDVSSDLDVIEMFGFYCNVCVLDLHLEVCDVEGPPFPYIPSITDTTLSFPSVSTNPHECVNVEDDSSDHEWSKNSLDISDKEVEWDDESSEEFIGYGFEEDIEVSNDGMSEYSSGDDGGKESSSDSDIITYGPTFKPFDPTKCGEEFQVDARGKIRLATGLLFGNATKFREVLKEFTIQEGCKIVREKNEKTRITCRCAVVGCKWRIHASPLADGVTFKIKTYRGEHTCISETSNFEANSTPIAKKMANELRANPNMSLDCMQVLLHQKYGIEASRIQLYRAKRKALEVIEGNHSDSYPLLTTYASEVRKSNPGSLVKIQCDRLTETHNPVFKRYFICFEAMRTGFIEGCRPFIGIDGCHLKGPFGGVLLAAVALDGNNGLFPIAVGVVESEGRDSWAFFIDHLHTVIGAGTPARAWTFMSDQQKSLDKVIAEMAPEATHRTYARHLFSNFKKKHPGLLFKKYFWQAARAYNEIEFGYAMESIKSISVEAHKWLSEVSTVWSCQRAPVRRIASRIEAIPTATEQATPNPPQGLSQAERCTSVSSVGVSQC</sequence>
<keyword evidence="5" id="KW-1185">Reference proteome</keyword>
<protein>
    <recommendedName>
        <fullName evidence="6">Transposase MuDR plant domain-containing protein</fullName>
    </recommendedName>
</protein>
<dbReference type="InterPro" id="IPR004332">
    <property type="entry name" value="Transposase_MuDR"/>
</dbReference>
<dbReference type="EMBL" id="WJXA01000007">
    <property type="protein sequence ID" value="KAF7139208.1"/>
    <property type="molecule type" value="Genomic_DNA"/>
</dbReference>
<evidence type="ECO:0000313" key="4">
    <source>
        <dbReference type="EMBL" id="KAF7139208.1"/>
    </source>
</evidence>
<reference evidence="4" key="1">
    <citation type="submission" date="2019-11" db="EMBL/GenBank/DDBJ databases">
        <authorList>
            <person name="Liu Y."/>
            <person name="Hou J."/>
            <person name="Li T.-Q."/>
            <person name="Guan C.-H."/>
            <person name="Wu X."/>
            <person name="Wu H.-Z."/>
            <person name="Ling F."/>
            <person name="Zhang R."/>
            <person name="Shi X.-G."/>
            <person name="Ren J.-P."/>
            <person name="Chen E.-F."/>
            <person name="Sun J.-M."/>
        </authorList>
    </citation>
    <scope>NUCLEOTIDE SEQUENCE</scope>
    <source>
        <strain evidence="4">Adult_tree_wgs_1</strain>
        <tissue evidence="4">Leaves</tissue>
    </source>
</reference>
<feature type="domain" description="Transposase MuDR plant" evidence="2">
    <location>
        <begin position="272"/>
        <end position="337"/>
    </location>
</feature>
<comment type="caution">
    <text evidence="4">The sequence shown here is derived from an EMBL/GenBank/DDBJ whole genome shotgun (WGS) entry which is preliminary data.</text>
</comment>
<dbReference type="OrthoDB" id="1918246at2759"/>
<dbReference type="InterPro" id="IPR018289">
    <property type="entry name" value="MULE_transposase_dom"/>
</dbReference>
<feature type="region of interest" description="Disordered" evidence="1">
    <location>
        <begin position="224"/>
        <end position="243"/>
    </location>
</feature>
<organism evidence="4 5">
    <name type="scientific">Rhododendron simsii</name>
    <name type="common">Sims's rhododendron</name>
    <dbReference type="NCBI Taxonomy" id="118357"/>
    <lineage>
        <taxon>Eukaryota</taxon>
        <taxon>Viridiplantae</taxon>
        <taxon>Streptophyta</taxon>
        <taxon>Embryophyta</taxon>
        <taxon>Tracheophyta</taxon>
        <taxon>Spermatophyta</taxon>
        <taxon>Magnoliopsida</taxon>
        <taxon>eudicotyledons</taxon>
        <taxon>Gunneridae</taxon>
        <taxon>Pentapetalae</taxon>
        <taxon>asterids</taxon>
        <taxon>Ericales</taxon>
        <taxon>Ericaceae</taxon>
        <taxon>Ericoideae</taxon>
        <taxon>Rhodoreae</taxon>
        <taxon>Rhododendron</taxon>
    </lineage>
</organism>
<feature type="domain" description="MULE transposase" evidence="3">
    <location>
        <begin position="471"/>
        <end position="567"/>
    </location>
</feature>
<dbReference type="PANTHER" id="PTHR31973:SF187">
    <property type="entry name" value="MUTATOR TRANSPOSASE MUDRA PROTEIN"/>
    <property type="match status" value="1"/>
</dbReference>
<evidence type="ECO:0008006" key="6">
    <source>
        <dbReference type="Google" id="ProtNLM"/>
    </source>
</evidence>
<dbReference type="Proteomes" id="UP000626092">
    <property type="component" value="Unassembled WGS sequence"/>
</dbReference>
<dbReference type="Pfam" id="PF03108">
    <property type="entry name" value="DBD_Tnp_Mut"/>
    <property type="match status" value="1"/>
</dbReference>
<accession>A0A834GQ94</accession>
<evidence type="ECO:0000313" key="5">
    <source>
        <dbReference type="Proteomes" id="UP000626092"/>
    </source>
</evidence>
<name>A0A834GQ94_RHOSS</name>
<evidence type="ECO:0000256" key="1">
    <source>
        <dbReference type="SAM" id="MobiDB-lite"/>
    </source>
</evidence>
<evidence type="ECO:0000259" key="3">
    <source>
        <dbReference type="Pfam" id="PF10551"/>
    </source>
</evidence>
<evidence type="ECO:0000259" key="2">
    <source>
        <dbReference type="Pfam" id="PF03108"/>
    </source>
</evidence>
<gene>
    <name evidence="4" type="ORF">RHSIM_Rhsim07G0202700</name>
</gene>